<comment type="caution">
    <text evidence="1">The sequence shown here is derived from an EMBL/GenBank/DDBJ whole genome shotgun (WGS) entry which is preliminary data.</text>
</comment>
<reference evidence="1" key="1">
    <citation type="submission" date="2019-10" db="EMBL/GenBank/DDBJ databases">
        <title>Draft genome sequece of Microseira wollei NIES-4236.</title>
        <authorList>
            <person name="Yamaguchi H."/>
            <person name="Suzuki S."/>
            <person name="Kawachi M."/>
        </authorList>
    </citation>
    <scope>NUCLEOTIDE SEQUENCE</scope>
    <source>
        <strain evidence="1">NIES-4236</strain>
    </source>
</reference>
<organism evidence="1 2">
    <name type="scientific">Microseira wollei NIES-4236</name>
    <dbReference type="NCBI Taxonomy" id="2530354"/>
    <lineage>
        <taxon>Bacteria</taxon>
        <taxon>Bacillati</taxon>
        <taxon>Cyanobacteriota</taxon>
        <taxon>Cyanophyceae</taxon>
        <taxon>Oscillatoriophycideae</taxon>
        <taxon>Aerosakkonematales</taxon>
        <taxon>Aerosakkonemataceae</taxon>
        <taxon>Microseira</taxon>
    </lineage>
</organism>
<name>A0AAV3XJA5_9CYAN</name>
<evidence type="ECO:0000313" key="2">
    <source>
        <dbReference type="Proteomes" id="UP001050975"/>
    </source>
</evidence>
<keyword evidence="2" id="KW-1185">Reference proteome</keyword>
<gene>
    <name evidence="1" type="ORF">MiSe_71950</name>
</gene>
<sequence>MADTNESNSYTPLLIQNEIITLASASTVAIQRRELQNRPAAAKKLAVVADPFTHYLEINILKEYRSSLVAKMMSSFIMEILPRVSDVVMMSGNLEPSFLVV</sequence>
<accession>A0AAV3XJA5</accession>
<evidence type="ECO:0000313" key="1">
    <source>
        <dbReference type="EMBL" id="GET42378.1"/>
    </source>
</evidence>
<dbReference type="EMBL" id="BLAY01000161">
    <property type="protein sequence ID" value="GET42378.1"/>
    <property type="molecule type" value="Genomic_DNA"/>
</dbReference>
<dbReference type="AlphaFoldDB" id="A0AAV3XJA5"/>
<proteinExistence type="predicted"/>
<dbReference type="Proteomes" id="UP001050975">
    <property type="component" value="Unassembled WGS sequence"/>
</dbReference>
<dbReference type="RefSeq" id="WP_307731611.1">
    <property type="nucleotide sequence ID" value="NZ_BLAY01000161.1"/>
</dbReference>
<protein>
    <submittedName>
        <fullName evidence="1">TPR domain protein</fullName>
    </submittedName>
</protein>